<organism evidence="3 4">
    <name type="scientific">Acetobacter thailandicus</name>
    <dbReference type="NCBI Taxonomy" id="1502842"/>
    <lineage>
        <taxon>Bacteria</taxon>
        <taxon>Pseudomonadati</taxon>
        <taxon>Pseudomonadota</taxon>
        <taxon>Alphaproteobacteria</taxon>
        <taxon>Acetobacterales</taxon>
        <taxon>Acetobacteraceae</taxon>
        <taxon>Acetobacter</taxon>
    </lineage>
</organism>
<evidence type="ECO:0000313" key="4">
    <source>
        <dbReference type="Proteomes" id="UP001301152"/>
    </source>
</evidence>
<dbReference type="RefSeq" id="WP_173560265.1">
    <property type="nucleotide sequence ID" value="NZ_JAPIUZ010000006.1"/>
</dbReference>
<keyword evidence="2" id="KW-1133">Transmembrane helix</keyword>
<keyword evidence="2" id="KW-0812">Transmembrane</keyword>
<evidence type="ECO:0000256" key="1">
    <source>
        <dbReference type="SAM" id="MobiDB-lite"/>
    </source>
</evidence>
<dbReference type="Proteomes" id="UP001301152">
    <property type="component" value="Unassembled WGS sequence"/>
</dbReference>
<keyword evidence="4" id="KW-1185">Reference proteome</keyword>
<feature type="transmembrane region" description="Helical" evidence="2">
    <location>
        <begin position="37"/>
        <end position="57"/>
    </location>
</feature>
<comment type="caution">
    <text evidence="3">The sequence shown here is derived from an EMBL/GenBank/DDBJ whole genome shotgun (WGS) entry which is preliminary data.</text>
</comment>
<gene>
    <name evidence="3" type="ORF">OQ497_11190</name>
</gene>
<evidence type="ECO:0000313" key="3">
    <source>
        <dbReference type="EMBL" id="MCX2564518.1"/>
    </source>
</evidence>
<protein>
    <submittedName>
        <fullName evidence="3">Uncharacterized protein</fullName>
    </submittedName>
</protein>
<reference evidence="3 4" key="1">
    <citation type="submission" date="2022-11" db="EMBL/GenBank/DDBJ databases">
        <title>Genome sequencing of Acetobacter type strain.</title>
        <authorList>
            <person name="Heo J."/>
            <person name="Lee D."/>
            <person name="Han B.-H."/>
            <person name="Hong S.-B."/>
            <person name="Kwon S.-W."/>
        </authorList>
    </citation>
    <scope>NUCLEOTIDE SEQUENCE [LARGE SCALE GENOMIC DNA]</scope>
    <source>
        <strain evidence="3 4">KACC 21253</strain>
    </source>
</reference>
<evidence type="ECO:0000256" key="2">
    <source>
        <dbReference type="SAM" id="Phobius"/>
    </source>
</evidence>
<accession>A0ABT3QGW5</accession>
<feature type="region of interest" description="Disordered" evidence="1">
    <location>
        <begin position="1"/>
        <end position="35"/>
    </location>
</feature>
<name>A0ABT3QGW5_9PROT</name>
<keyword evidence="2" id="KW-0472">Membrane</keyword>
<feature type="compositionally biased region" description="Basic and acidic residues" evidence="1">
    <location>
        <begin position="1"/>
        <end position="15"/>
    </location>
</feature>
<dbReference type="EMBL" id="JAPIUZ010000006">
    <property type="protein sequence ID" value="MCX2564518.1"/>
    <property type="molecule type" value="Genomic_DNA"/>
</dbReference>
<proteinExistence type="predicted"/>
<sequence>MQEEENLKQASFEEKESFEEGEVYQITSPSSSSLPSLTPFVVVALFLAGVLGILWWASPADQKDKSVYICHSTQTESGQGFCFR</sequence>